<name>A0A1D3D5C8_9EIME</name>
<dbReference type="VEuPathDB" id="ToxoDB:cyc_01664"/>
<sequence length="522" mass="55010">MLSCGAVSEGKGGPCVGSLSEATNDVDNHHFEGVEKDAGKHLVFPAASDVEAEGQDEALAALESPDETSCNSEAENSSFSAGDPDVAFFDVVPSCAADWCFHSECSQEPTDPVASFFAQLISSHCLAGAPPAGSRTDSTRATTQQHMGPASSHSENFPSDQKVILTSSDKLQVGEASQDLSEKAHDTHKGELGLVTAAEPARLVGAALPPTPCEKQRGLSTLSDSLESEAGRIGEAAGGRPDTGAEAIANATERQRGTQVDSVADPAMREYLSAALKRDTFRHLLGSIRGAISQNPHIFGSYKTPSSSPREFPQKPGAGLGPSDNMPSAESVVGARTSTVDDCKRLDVVGSEFLASLPEEKLEEEREADSELIEALLPPEIPVDLAFCRAHPRIAVSWLVHSQVMDMACSSDSRAALKPQSRKTPSVILPASAAAPSAKTKTKQLRLDPHTEAQLACLVPPRALTDPLSAAGGPLAHVTNPTRETLRLGLGKLVTRMDAEGREALRALTRAWYYAGAFSSQM</sequence>
<evidence type="ECO:0000313" key="2">
    <source>
        <dbReference type="EMBL" id="OEH78650.1"/>
    </source>
</evidence>
<proteinExistence type="predicted"/>
<feature type="region of interest" description="Disordered" evidence="1">
    <location>
        <begin position="129"/>
        <end position="157"/>
    </location>
</feature>
<reference evidence="2 3" key="1">
    <citation type="journal article" date="2016" name="BMC Genomics">
        <title>Comparative genomics reveals Cyclospora cayetanensis possesses coccidia-like metabolism and invasion components but unique surface antigens.</title>
        <authorList>
            <person name="Liu S."/>
            <person name="Wang L."/>
            <person name="Zheng H."/>
            <person name="Xu Z."/>
            <person name="Roellig D.M."/>
            <person name="Li N."/>
            <person name="Frace M.A."/>
            <person name="Tang K."/>
            <person name="Arrowood M.J."/>
            <person name="Moss D.M."/>
            <person name="Zhang L."/>
            <person name="Feng Y."/>
            <person name="Xiao L."/>
        </authorList>
    </citation>
    <scope>NUCLEOTIDE SEQUENCE [LARGE SCALE GENOMIC DNA]</scope>
    <source>
        <strain evidence="2 3">CHN_HEN01</strain>
    </source>
</reference>
<keyword evidence="3" id="KW-1185">Reference proteome</keyword>
<protein>
    <submittedName>
        <fullName evidence="2">Uncharacterized protein</fullName>
    </submittedName>
</protein>
<evidence type="ECO:0000256" key="1">
    <source>
        <dbReference type="SAM" id="MobiDB-lite"/>
    </source>
</evidence>
<dbReference type="AlphaFoldDB" id="A0A1D3D5C8"/>
<gene>
    <name evidence="2" type="ORF">cyc_01664</name>
</gene>
<dbReference type="Proteomes" id="UP000095192">
    <property type="component" value="Unassembled WGS sequence"/>
</dbReference>
<comment type="caution">
    <text evidence="2">The sequence shown here is derived from an EMBL/GenBank/DDBJ whole genome shotgun (WGS) entry which is preliminary data.</text>
</comment>
<dbReference type="VEuPathDB" id="ToxoDB:LOC34618634"/>
<dbReference type="InParanoid" id="A0A1D3D5C8"/>
<feature type="region of interest" description="Disordered" evidence="1">
    <location>
        <begin position="301"/>
        <end position="330"/>
    </location>
</feature>
<evidence type="ECO:0000313" key="3">
    <source>
        <dbReference type="Proteomes" id="UP000095192"/>
    </source>
</evidence>
<accession>A0A1D3D5C8</accession>
<dbReference type="EMBL" id="JROU02000657">
    <property type="protein sequence ID" value="OEH78650.1"/>
    <property type="molecule type" value="Genomic_DNA"/>
</dbReference>
<feature type="compositionally biased region" description="Polar residues" evidence="1">
    <location>
        <begin position="135"/>
        <end position="157"/>
    </location>
</feature>
<organism evidence="2 3">
    <name type="scientific">Cyclospora cayetanensis</name>
    <dbReference type="NCBI Taxonomy" id="88456"/>
    <lineage>
        <taxon>Eukaryota</taxon>
        <taxon>Sar</taxon>
        <taxon>Alveolata</taxon>
        <taxon>Apicomplexa</taxon>
        <taxon>Conoidasida</taxon>
        <taxon>Coccidia</taxon>
        <taxon>Eucoccidiorida</taxon>
        <taxon>Eimeriorina</taxon>
        <taxon>Eimeriidae</taxon>
        <taxon>Cyclospora</taxon>
    </lineage>
</organism>